<proteinExistence type="predicted"/>
<evidence type="ECO:0000259" key="1">
    <source>
        <dbReference type="Pfam" id="PF00646"/>
    </source>
</evidence>
<sequence>MGPVPRKRPRMARNLGNLKWNSIPEEMQQMIVDKMDRKTNCKFMRCSKKSENQARRSPDYLYSYEIREDETSKKKMLLLSFTKHSMTRYWYEFAEVQGEPNRTVVMYKYNSPENAMKSVTKWVELVDGSPEENRLKYIQKHIQSYKYSIKLFKINDSNVPIEKFDVRELKCLKKLMFHFEFPEISEEKMNNFADIKKLQNISNLQALSLIFTFEQVVNFNGKKLVIRSAEFNLENMSKYLIMLQMEDIVINELSVIRSVRDQFALRDLTKNLRFSNYVEEKDYEEDETTSSCTFTLNSLNGRKYSVTLSKYSFEIYVMK</sequence>
<name>A0A9P1I7Z7_9PELO</name>
<dbReference type="Pfam" id="PF00646">
    <property type="entry name" value="F-box"/>
    <property type="match status" value="1"/>
</dbReference>
<feature type="domain" description="F-box" evidence="1">
    <location>
        <begin position="20"/>
        <end position="58"/>
    </location>
</feature>
<protein>
    <recommendedName>
        <fullName evidence="1">F-box domain-containing protein</fullName>
    </recommendedName>
</protein>
<dbReference type="AlphaFoldDB" id="A0A9P1I7Z7"/>
<dbReference type="Proteomes" id="UP001152747">
    <property type="component" value="Unassembled WGS sequence"/>
</dbReference>
<evidence type="ECO:0000313" key="2">
    <source>
        <dbReference type="EMBL" id="CAI5439736.1"/>
    </source>
</evidence>
<reference evidence="2" key="1">
    <citation type="submission" date="2022-11" db="EMBL/GenBank/DDBJ databases">
        <authorList>
            <person name="Kikuchi T."/>
        </authorList>
    </citation>
    <scope>NUCLEOTIDE SEQUENCE</scope>
    <source>
        <strain evidence="2">PS1010</strain>
    </source>
</reference>
<gene>
    <name evidence="2" type="ORF">CAMP_LOCUS2373</name>
</gene>
<evidence type="ECO:0000313" key="3">
    <source>
        <dbReference type="Proteomes" id="UP001152747"/>
    </source>
</evidence>
<organism evidence="2 3">
    <name type="scientific">Caenorhabditis angaria</name>
    <dbReference type="NCBI Taxonomy" id="860376"/>
    <lineage>
        <taxon>Eukaryota</taxon>
        <taxon>Metazoa</taxon>
        <taxon>Ecdysozoa</taxon>
        <taxon>Nematoda</taxon>
        <taxon>Chromadorea</taxon>
        <taxon>Rhabditida</taxon>
        <taxon>Rhabditina</taxon>
        <taxon>Rhabditomorpha</taxon>
        <taxon>Rhabditoidea</taxon>
        <taxon>Rhabditidae</taxon>
        <taxon>Peloderinae</taxon>
        <taxon>Caenorhabditis</taxon>
    </lineage>
</organism>
<dbReference type="EMBL" id="CANHGI010000001">
    <property type="protein sequence ID" value="CAI5439736.1"/>
    <property type="molecule type" value="Genomic_DNA"/>
</dbReference>
<accession>A0A9P1I7Z7</accession>
<keyword evidence="3" id="KW-1185">Reference proteome</keyword>
<dbReference type="InterPro" id="IPR001810">
    <property type="entry name" value="F-box_dom"/>
</dbReference>
<comment type="caution">
    <text evidence="2">The sequence shown here is derived from an EMBL/GenBank/DDBJ whole genome shotgun (WGS) entry which is preliminary data.</text>
</comment>